<comment type="caution">
    <text evidence="4">The sequence shown here is derived from an EMBL/GenBank/DDBJ whole genome shotgun (WGS) entry which is preliminary data.</text>
</comment>
<dbReference type="InterPro" id="IPR006665">
    <property type="entry name" value="OmpA-like"/>
</dbReference>
<dbReference type="CDD" id="cd07185">
    <property type="entry name" value="OmpA_C-like"/>
    <property type="match status" value="1"/>
</dbReference>
<dbReference type="Gene3D" id="3.40.190.10">
    <property type="entry name" value="Periplasmic binding protein-like II"/>
    <property type="match status" value="2"/>
</dbReference>
<reference evidence="4 5" key="1">
    <citation type="submission" date="2018-04" db="EMBL/GenBank/DDBJ databases">
        <title>Pseudomonas sp. nov., isolated from mangrove soil.</title>
        <authorList>
            <person name="Chen C."/>
        </authorList>
    </citation>
    <scope>NUCLEOTIDE SEQUENCE [LARGE SCALE GENOMIC DNA]</scope>
    <source>
        <strain evidence="4 5">TC-11</strain>
    </source>
</reference>
<dbReference type="SUPFAM" id="SSF103088">
    <property type="entry name" value="OmpA-like"/>
    <property type="match status" value="1"/>
</dbReference>
<feature type="domain" description="OmpA-like" evidence="3">
    <location>
        <begin position="341"/>
        <end position="455"/>
    </location>
</feature>
<dbReference type="SUPFAM" id="SSF53850">
    <property type="entry name" value="Periplasmic binding protein-like II"/>
    <property type="match status" value="1"/>
</dbReference>
<organism evidence="4 5">
    <name type="scientific">Pseudomonas mangrovi</name>
    <dbReference type="NCBI Taxonomy" id="2161748"/>
    <lineage>
        <taxon>Bacteria</taxon>
        <taxon>Pseudomonadati</taxon>
        <taxon>Pseudomonadota</taxon>
        <taxon>Gammaproteobacteria</taxon>
        <taxon>Pseudomonadales</taxon>
        <taxon>Pseudomonadaceae</taxon>
        <taxon>Pseudomonas</taxon>
    </lineage>
</organism>
<dbReference type="Gene3D" id="3.30.1330.60">
    <property type="entry name" value="OmpA-like domain"/>
    <property type="match status" value="1"/>
</dbReference>
<evidence type="ECO:0000256" key="2">
    <source>
        <dbReference type="PROSITE-ProRule" id="PRU00473"/>
    </source>
</evidence>
<dbReference type="Proteomes" id="UP000244064">
    <property type="component" value="Unassembled WGS sequence"/>
</dbReference>
<gene>
    <name evidence="4" type="ORF">DBO85_15500</name>
</gene>
<keyword evidence="1" id="KW-0732">Signal</keyword>
<accession>A0A2T5P7I5</accession>
<dbReference type="EMBL" id="QASN01000020">
    <property type="protein sequence ID" value="PTU73710.1"/>
    <property type="molecule type" value="Genomic_DNA"/>
</dbReference>
<evidence type="ECO:0000256" key="1">
    <source>
        <dbReference type="ARBA" id="ARBA00022729"/>
    </source>
</evidence>
<dbReference type="PROSITE" id="PS51123">
    <property type="entry name" value="OMPA_2"/>
    <property type="match status" value="1"/>
</dbReference>
<evidence type="ECO:0000313" key="5">
    <source>
        <dbReference type="Proteomes" id="UP000244064"/>
    </source>
</evidence>
<evidence type="ECO:0000313" key="4">
    <source>
        <dbReference type="EMBL" id="PTU73710.1"/>
    </source>
</evidence>
<dbReference type="RefSeq" id="WP_108108153.1">
    <property type="nucleotide sequence ID" value="NZ_QASN01000020.1"/>
</dbReference>
<dbReference type="PANTHER" id="PTHR30570:SF1">
    <property type="entry name" value="PHOSPHATE-BINDING PROTEIN PSTS"/>
    <property type="match status" value="1"/>
</dbReference>
<dbReference type="OrthoDB" id="9790048at2"/>
<evidence type="ECO:0000259" key="3">
    <source>
        <dbReference type="PROSITE" id="PS51123"/>
    </source>
</evidence>
<dbReference type="Pfam" id="PF12849">
    <property type="entry name" value="PBP_like_2"/>
    <property type="match status" value="1"/>
</dbReference>
<dbReference type="AlphaFoldDB" id="A0A2T5P7I5"/>
<proteinExistence type="predicted"/>
<keyword evidence="5" id="KW-1185">Reference proteome</keyword>
<dbReference type="GO" id="GO:0016020">
    <property type="term" value="C:membrane"/>
    <property type="evidence" value="ECO:0007669"/>
    <property type="project" value="UniProtKB-UniRule"/>
</dbReference>
<dbReference type="CDD" id="cd13653">
    <property type="entry name" value="PBP2_phosphate_like_1"/>
    <property type="match status" value="1"/>
</dbReference>
<dbReference type="InterPro" id="IPR050811">
    <property type="entry name" value="Phosphate_ABC_transporter"/>
</dbReference>
<dbReference type="InterPro" id="IPR036737">
    <property type="entry name" value="OmpA-like_sf"/>
</dbReference>
<keyword evidence="2" id="KW-0472">Membrane</keyword>
<dbReference type="InterPro" id="IPR024370">
    <property type="entry name" value="PBP_domain"/>
</dbReference>
<sequence length="455" mass="49109">MSCALPVSDREIWSRTLSYVLLGFLCYALPWPGHAAEPQTLLRMQGSNTIGAKLGPALVRGMFEQQGFSQIRIEPTGSENESQVLALGRGGEPVRVLVAAHGSGTGFASLKDGSADLAASSRPIKSSEADLLAGLGDFRSPAAEQIIALDGLAVVVHPDNPVTSLSTEQVAQLFAGEIRDWSALGGRPGPVALYARDDNSGTYDTFKELVLSANGKSLDKAARRFESSEQLSDSVAADPSGIGFIGLPYIRQARALLIANGESRAMPPAKELIATEDYPLSRRLFLYANPANEDPWLKALLAYAHSPAGQELVSRTGFIGQQVQAMQVAPDPQMPAGYRQLAAEARRLSVNFRFHEGSAQLDNKARRDVQRLLDYLRANDKMHNQAVLVGFGDANTDPDRAALLSRLRAMAVRRELVREGVLFREIGGFGGEMPVASNAAGDGRVKNRRVEVWVY</sequence>
<dbReference type="Pfam" id="PF00691">
    <property type="entry name" value="OmpA"/>
    <property type="match status" value="1"/>
</dbReference>
<name>A0A2T5P7I5_9PSED</name>
<dbReference type="PANTHER" id="PTHR30570">
    <property type="entry name" value="PERIPLASMIC PHOSPHATE BINDING COMPONENT OF PHOSPHATE ABC TRANSPORTER"/>
    <property type="match status" value="1"/>
</dbReference>
<protein>
    <recommendedName>
        <fullName evidence="3">OmpA-like domain-containing protein</fullName>
    </recommendedName>
</protein>